<dbReference type="Proteomes" id="UP001430953">
    <property type="component" value="Unassembled WGS sequence"/>
</dbReference>
<proteinExistence type="predicted"/>
<keyword evidence="2" id="KW-1185">Reference proteome</keyword>
<reference evidence="1 2" key="1">
    <citation type="submission" date="2023-03" db="EMBL/GenBank/DDBJ databases">
        <title>High recombination rates correlate with genetic variation in Cardiocondyla obscurior ants.</title>
        <authorList>
            <person name="Errbii M."/>
        </authorList>
    </citation>
    <scope>NUCLEOTIDE SEQUENCE [LARGE SCALE GENOMIC DNA]</scope>
    <source>
        <strain evidence="1">Alpha-2009</strain>
        <tissue evidence="1">Whole body</tissue>
    </source>
</reference>
<sequence length="66" mass="7476">MPRVASLINGKSLFLFLSPPHVVPINCSPGFQLSLLLHFVSGFLMLKSILPAPLKYRRRFINRTKP</sequence>
<organism evidence="1 2">
    <name type="scientific">Cardiocondyla obscurior</name>
    <dbReference type="NCBI Taxonomy" id="286306"/>
    <lineage>
        <taxon>Eukaryota</taxon>
        <taxon>Metazoa</taxon>
        <taxon>Ecdysozoa</taxon>
        <taxon>Arthropoda</taxon>
        <taxon>Hexapoda</taxon>
        <taxon>Insecta</taxon>
        <taxon>Pterygota</taxon>
        <taxon>Neoptera</taxon>
        <taxon>Endopterygota</taxon>
        <taxon>Hymenoptera</taxon>
        <taxon>Apocrita</taxon>
        <taxon>Aculeata</taxon>
        <taxon>Formicoidea</taxon>
        <taxon>Formicidae</taxon>
        <taxon>Myrmicinae</taxon>
        <taxon>Cardiocondyla</taxon>
    </lineage>
</organism>
<accession>A0AAW2G876</accession>
<evidence type="ECO:0000313" key="2">
    <source>
        <dbReference type="Proteomes" id="UP001430953"/>
    </source>
</evidence>
<name>A0AAW2G876_9HYME</name>
<gene>
    <name evidence="1" type="ORF">PUN28_005831</name>
</gene>
<comment type="caution">
    <text evidence="1">The sequence shown here is derived from an EMBL/GenBank/DDBJ whole genome shotgun (WGS) entry which is preliminary data.</text>
</comment>
<protein>
    <submittedName>
        <fullName evidence="1">Uncharacterized protein</fullName>
    </submittedName>
</protein>
<dbReference type="AlphaFoldDB" id="A0AAW2G876"/>
<dbReference type="EMBL" id="JADYXP020000005">
    <property type="protein sequence ID" value="KAL0123587.1"/>
    <property type="molecule type" value="Genomic_DNA"/>
</dbReference>
<evidence type="ECO:0000313" key="1">
    <source>
        <dbReference type="EMBL" id="KAL0123587.1"/>
    </source>
</evidence>